<organism evidence="1 2">
    <name type="scientific">Catharanthus roseus</name>
    <name type="common">Madagascar periwinkle</name>
    <name type="synonym">Vinca rosea</name>
    <dbReference type="NCBI Taxonomy" id="4058"/>
    <lineage>
        <taxon>Eukaryota</taxon>
        <taxon>Viridiplantae</taxon>
        <taxon>Streptophyta</taxon>
        <taxon>Embryophyta</taxon>
        <taxon>Tracheophyta</taxon>
        <taxon>Spermatophyta</taxon>
        <taxon>Magnoliopsida</taxon>
        <taxon>eudicotyledons</taxon>
        <taxon>Gunneridae</taxon>
        <taxon>Pentapetalae</taxon>
        <taxon>asterids</taxon>
        <taxon>lamiids</taxon>
        <taxon>Gentianales</taxon>
        <taxon>Apocynaceae</taxon>
        <taxon>Rauvolfioideae</taxon>
        <taxon>Vinceae</taxon>
        <taxon>Catharanthinae</taxon>
        <taxon>Catharanthus</taxon>
    </lineage>
</organism>
<dbReference type="Proteomes" id="UP001060085">
    <property type="component" value="Linkage Group LG04"/>
</dbReference>
<name>A0ACC0B827_CATRO</name>
<evidence type="ECO:0000313" key="1">
    <source>
        <dbReference type="EMBL" id="KAI5668799.1"/>
    </source>
</evidence>
<accession>A0ACC0B827</accession>
<dbReference type="EMBL" id="CM044704">
    <property type="protein sequence ID" value="KAI5668799.1"/>
    <property type="molecule type" value="Genomic_DNA"/>
</dbReference>
<sequence>MCQQKPTGDGSRAINGAGLTRIRAGLYPCLAVVDVLNKEKKYKKYHTGTGIPDPTLDPRGSGLGSEFYTLEGIGPGLGPSLTIRVRVWVWRYPEGLDSFTALDGRGRATISGRMLFSNT</sequence>
<reference evidence="2" key="1">
    <citation type="journal article" date="2023" name="Nat. Plants">
        <title>Single-cell RNA sequencing provides a high-resolution roadmap for understanding the multicellular compartmentation of specialized metabolism.</title>
        <authorList>
            <person name="Sun S."/>
            <person name="Shen X."/>
            <person name="Li Y."/>
            <person name="Li Y."/>
            <person name="Wang S."/>
            <person name="Li R."/>
            <person name="Zhang H."/>
            <person name="Shen G."/>
            <person name="Guo B."/>
            <person name="Wei J."/>
            <person name="Xu J."/>
            <person name="St-Pierre B."/>
            <person name="Chen S."/>
            <person name="Sun C."/>
        </authorList>
    </citation>
    <scope>NUCLEOTIDE SEQUENCE [LARGE SCALE GENOMIC DNA]</scope>
</reference>
<proteinExistence type="predicted"/>
<evidence type="ECO:0000313" key="2">
    <source>
        <dbReference type="Proteomes" id="UP001060085"/>
    </source>
</evidence>
<comment type="caution">
    <text evidence="1">The sequence shown here is derived from an EMBL/GenBank/DDBJ whole genome shotgun (WGS) entry which is preliminary data.</text>
</comment>
<protein>
    <submittedName>
        <fullName evidence="1">Uncharacterized protein</fullName>
    </submittedName>
</protein>
<keyword evidence="2" id="KW-1185">Reference proteome</keyword>
<gene>
    <name evidence="1" type="ORF">M9H77_18652</name>
</gene>